<dbReference type="Proteomes" id="UP000050761">
    <property type="component" value="Unassembled WGS sequence"/>
</dbReference>
<accession>A0A3P8AMX4</accession>
<feature type="compositionally biased region" description="Basic and acidic residues" evidence="1">
    <location>
        <begin position="92"/>
        <end position="112"/>
    </location>
</feature>
<evidence type="ECO:0000313" key="2">
    <source>
        <dbReference type="EMBL" id="VDP15912.1"/>
    </source>
</evidence>
<organism evidence="3 4">
    <name type="scientific">Heligmosomoides polygyrus</name>
    <name type="common">Parasitic roundworm</name>
    <dbReference type="NCBI Taxonomy" id="6339"/>
    <lineage>
        <taxon>Eukaryota</taxon>
        <taxon>Metazoa</taxon>
        <taxon>Ecdysozoa</taxon>
        <taxon>Nematoda</taxon>
        <taxon>Chromadorea</taxon>
        <taxon>Rhabditida</taxon>
        <taxon>Rhabditina</taxon>
        <taxon>Rhabditomorpha</taxon>
        <taxon>Strongyloidea</taxon>
        <taxon>Heligmosomidae</taxon>
        <taxon>Heligmosomoides</taxon>
    </lineage>
</organism>
<gene>
    <name evidence="2" type="ORF">HPBE_LOCUS19630</name>
</gene>
<proteinExistence type="predicted"/>
<sequence length="200" mass="21416">MSFPYEVYSSLDIDEGYELIMDRSPFRDGGTAGNAADVGEPLSQVGNQCRGCCCEARPPHGAGNYAGPPRVIEGGRELLDISTPVSSQQGCREPRGVRLPEENRPRREDDFASPRGPDIQTSSASQVPELAPEQPSMPSSANASCVDQCVAKMMSAAPVCLRTLGQVIAAIQNGAQYEEQDAGEPLLLPTLSENSSLYKR</sequence>
<dbReference type="AlphaFoldDB" id="A0A183GBX6"/>
<evidence type="ECO:0000313" key="3">
    <source>
        <dbReference type="Proteomes" id="UP000050761"/>
    </source>
</evidence>
<evidence type="ECO:0000313" key="4">
    <source>
        <dbReference type="WBParaSite" id="HPBE_0001963101-mRNA-1"/>
    </source>
</evidence>
<feature type="region of interest" description="Disordered" evidence="1">
    <location>
        <begin position="83"/>
        <end position="141"/>
    </location>
</feature>
<dbReference type="EMBL" id="UZAH01031506">
    <property type="protein sequence ID" value="VDP15912.1"/>
    <property type="molecule type" value="Genomic_DNA"/>
</dbReference>
<protein>
    <submittedName>
        <fullName evidence="2 4">Uncharacterized protein</fullName>
    </submittedName>
</protein>
<reference evidence="2 3" key="1">
    <citation type="submission" date="2018-11" db="EMBL/GenBank/DDBJ databases">
        <authorList>
            <consortium name="Pathogen Informatics"/>
        </authorList>
    </citation>
    <scope>NUCLEOTIDE SEQUENCE [LARGE SCALE GENOMIC DNA]</scope>
</reference>
<evidence type="ECO:0000256" key="1">
    <source>
        <dbReference type="SAM" id="MobiDB-lite"/>
    </source>
</evidence>
<keyword evidence="3" id="KW-1185">Reference proteome</keyword>
<dbReference type="WBParaSite" id="HPBE_0001963101-mRNA-1">
    <property type="protein sequence ID" value="HPBE_0001963101-mRNA-1"/>
    <property type="gene ID" value="HPBE_0001963101"/>
</dbReference>
<name>A0A183GBX6_HELPZ</name>
<reference evidence="4" key="2">
    <citation type="submission" date="2019-09" db="UniProtKB">
        <authorList>
            <consortium name="WormBaseParasite"/>
        </authorList>
    </citation>
    <scope>IDENTIFICATION</scope>
</reference>
<accession>A0A183GBX6</accession>